<dbReference type="PANTHER" id="PTHR28008:SF1">
    <property type="entry name" value="DOMAIN PROTEIN, PUTATIVE (AFU_ORTHOLOGUE AFUA_3G10980)-RELATED"/>
    <property type="match status" value="1"/>
</dbReference>
<dbReference type="NCBIfam" id="NF037970">
    <property type="entry name" value="vanZ_1"/>
    <property type="match status" value="1"/>
</dbReference>
<protein>
    <submittedName>
        <fullName evidence="3">VanZ like family protein</fullName>
    </submittedName>
</protein>
<dbReference type="Pfam" id="PF04892">
    <property type="entry name" value="VanZ"/>
    <property type="match status" value="1"/>
</dbReference>
<dbReference type="EMBL" id="JRYO01000030">
    <property type="protein sequence ID" value="KHE93883.1"/>
    <property type="molecule type" value="Genomic_DNA"/>
</dbReference>
<gene>
    <name evidence="3" type="ORF">SCABRO_00335</name>
</gene>
<evidence type="ECO:0000256" key="1">
    <source>
        <dbReference type="SAM" id="Phobius"/>
    </source>
</evidence>
<dbReference type="Proteomes" id="UP000030652">
    <property type="component" value="Unassembled WGS sequence"/>
</dbReference>
<organism evidence="3 4">
    <name type="scientific">Candidatus Scalindua brodae</name>
    <dbReference type="NCBI Taxonomy" id="237368"/>
    <lineage>
        <taxon>Bacteria</taxon>
        <taxon>Pseudomonadati</taxon>
        <taxon>Planctomycetota</taxon>
        <taxon>Candidatus Brocadiia</taxon>
        <taxon>Candidatus Brocadiales</taxon>
        <taxon>Candidatus Scalinduaceae</taxon>
        <taxon>Candidatus Scalindua</taxon>
    </lineage>
</organism>
<comment type="caution">
    <text evidence="3">The sequence shown here is derived from an EMBL/GenBank/DDBJ whole genome shotgun (WGS) entry which is preliminary data.</text>
</comment>
<evidence type="ECO:0000259" key="2">
    <source>
        <dbReference type="Pfam" id="PF04892"/>
    </source>
</evidence>
<dbReference type="eggNOG" id="COG5652">
    <property type="taxonomic scope" value="Bacteria"/>
</dbReference>
<dbReference type="AlphaFoldDB" id="A0A0B0ERY2"/>
<keyword evidence="1" id="KW-0472">Membrane</keyword>
<feature type="transmembrane region" description="Helical" evidence="1">
    <location>
        <begin position="32"/>
        <end position="49"/>
    </location>
</feature>
<dbReference type="InterPro" id="IPR006976">
    <property type="entry name" value="VanZ-like"/>
</dbReference>
<feature type="transmembrane region" description="Helical" evidence="1">
    <location>
        <begin position="90"/>
        <end position="107"/>
    </location>
</feature>
<accession>A0A0B0ERY2</accession>
<keyword evidence="1" id="KW-1133">Transmembrane helix</keyword>
<dbReference type="PANTHER" id="PTHR28008">
    <property type="entry name" value="DOMAIN PROTEIN, PUTATIVE (AFU_ORTHOLOGUE AFUA_3G10980)-RELATED"/>
    <property type="match status" value="1"/>
</dbReference>
<reference evidence="3 4" key="1">
    <citation type="submission" date="2014-10" db="EMBL/GenBank/DDBJ databases">
        <title>Draft genome of anammox bacterium scalindua brodae, obtained using differential coverage binning of sequence data from two enrichment reactors.</title>
        <authorList>
            <person name="Speth D.R."/>
            <person name="Russ L."/>
            <person name="Kartal B."/>
            <person name="Op den Camp H.J."/>
            <person name="Dutilh B.E."/>
            <person name="Jetten M.S."/>
        </authorList>
    </citation>
    <scope>NUCLEOTIDE SEQUENCE [LARGE SCALE GENOMIC DNA]</scope>
    <source>
        <strain evidence="3">RU1</strain>
    </source>
</reference>
<feature type="transmembrane region" description="Helical" evidence="1">
    <location>
        <begin position="7"/>
        <end position="26"/>
    </location>
</feature>
<keyword evidence="1" id="KW-0812">Transmembrane</keyword>
<evidence type="ECO:0000313" key="4">
    <source>
        <dbReference type="Proteomes" id="UP000030652"/>
    </source>
</evidence>
<proteinExistence type="predicted"/>
<sequence>MRKLIICFYVLYVLVITYFSLTPIAHKISESIWDKTAHFIAYLILVIFIRMVHVRFNYLTCIITCFSYSFIIECIQYFVPNRMFDILDMLANVLGAVLGAIIYYLIIENRNGIKQ</sequence>
<feature type="domain" description="VanZ-like" evidence="2">
    <location>
        <begin position="31"/>
        <end position="106"/>
    </location>
</feature>
<evidence type="ECO:0000313" key="3">
    <source>
        <dbReference type="EMBL" id="KHE93883.1"/>
    </source>
</evidence>
<feature type="transmembrane region" description="Helical" evidence="1">
    <location>
        <begin position="56"/>
        <end position="78"/>
    </location>
</feature>
<name>A0A0B0ERY2_9BACT</name>